<feature type="region of interest" description="Disordered" evidence="1">
    <location>
        <begin position="22"/>
        <end position="42"/>
    </location>
</feature>
<sequence>MNKGLLNTVAVALAVVTVAAHSGETSSRRYQPPRLADGTPDLQGVWTNATATPMERSVELGTRRAFTDAEAAAISKAAIAAVEADARPSDPDKKIEAAASLPPVGNYNLFWTDRGMSVATIDGEHRTSMIIEPLDGRIPPLTEAAQKRIAATKIGRSSDGPEGRALGERCLLSFGYASGPPMLPVMYNSYYQIVQSPGYVMILVEMVHDARIIRIDDKHVPGAVRKWMGDSVGHWEGDTLVVETRNFRPEQNFRGSSEDAVITERFTRVASDQIVYRFTVDDPATFTSRITGELPFVPVDANIYEYACHEGNYALPGILSGAREEEKAAAAKE</sequence>
<keyword evidence="2" id="KW-0732">Signal</keyword>
<dbReference type="EMBL" id="JBHSDU010000003">
    <property type="protein sequence ID" value="MFC4311430.1"/>
    <property type="molecule type" value="Genomic_DNA"/>
</dbReference>
<feature type="signal peptide" evidence="2">
    <location>
        <begin position="1"/>
        <end position="22"/>
    </location>
</feature>
<proteinExistence type="predicted"/>
<dbReference type="RefSeq" id="WP_380599767.1">
    <property type="nucleotide sequence ID" value="NZ_JBHSDU010000003.1"/>
</dbReference>
<organism evidence="3 4">
    <name type="scientific">Steroidobacter flavus</name>
    <dbReference type="NCBI Taxonomy" id="1842136"/>
    <lineage>
        <taxon>Bacteria</taxon>
        <taxon>Pseudomonadati</taxon>
        <taxon>Pseudomonadota</taxon>
        <taxon>Gammaproteobacteria</taxon>
        <taxon>Steroidobacterales</taxon>
        <taxon>Steroidobacteraceae</taxon>
        <taxon>Steroidobacter</taxon>
    </lineage>
</organism>
<keyword evidence="4" id="KW-1185">Reference proteome</keyword>
<reference evidence="4" key="1">
    <citation type="journal article" date="2019" name="Int. J. Syst. Evol. Microbiol.">
        <title>The Global Catalogue of Microorganisms (GCM) 10K type strain sequencing project: providing services to taxonomists for standard genome sequencing and annotation.</title>
        <authorList>
            <consortium name="The Broad Institute Genomics Platform"/>
            <consortium name="The Broad Institute Genome Sequencing Center for Infectious Disease"/>
            <person name="Wu L."/>
            <person name="Ma J."/>
        </authorList>
    </citation>
    <scope>NUCLEOTIDE SEQUENCE [LARGE SCALE GENOMIC DNA]</scope>
    <source>
        <strain evidence="4">CGMCC 1.10759</strain>
    </source>
</reference>
<protein>
    <submittedName>
        <fullName evidence="3">Uncharacterized protein</fullName>
    </submittedName>
</protein>
<evidence type="ECO:0000313" key="3">
    <source>
        <dbReference type="EMBL" id="MFC4311430.1"/>
    </source>
</evidence>
<gene>
    <name evidence="3" type="ORF">ACFPN2_20185</name>
</gene>
<evidence type="ECO:0000313" key="4">
    <source>
        <dbReference type="Proteomes" id="UP001595904"/>
    </source>
</evidence>
<dbReference type="Proteomes" id="UP001595904">
    <property type="component" value="Unassembled WGS sequence"/>
</dbReference>
<evidence type="ECO:0000256" key="2">
    <source>
        <dbReference type="SAM" id="SignalP"/>
    </source>
</evidence>
<accession>A0ABV8SXC6</accession>
<comment type="caution">
    <text evidence="3">The sequence shown here is derived from an EMBL/GenBank/DDBJ whole genome shotgun (WGS) entry which is preliminary data.</text>
</comment>
<feature type="chain" id="PRO_5046634666" evidence="2">
    <location>
        <begin position="23"/>
        <end position="333"/>
    </location>
</feature>
<evidence type="ECO:0000256" key="1">
    <source>
        <dbReference type="SAM" id="MobiDB-lite"/>
    </source>
</evidence>
<name>A0ABV8SXC6_9GAMM</name>